<evidence type="ECO:0000313" key="19">
    <source>
        <dbReference type="Proteomes" id="UP000230233"/>
    </source>
</evidence>
<keyword evidence="4 14" id="KW-0812">Transmembrane</keyword>
<feature type="domain" description="Guanylate cyclase" evidence="17">
    <location>
        <begin position="891"/>
        <end position="1037"/>
    </location>
</feature>
<evidence type="ECO:0000256" key="4">
    <source>
        <dbReference type="ARBA" id="ARBA00022692"/>
    </source>
</evidence>
<sequence>METRQILLPVFFFIFCSFTKAQNTTTRPIIRVGIAATLKTQNTSIGWAYNGGAVPLALQYLKSRGFVKDFDFEFHVEYTECDLGSAVRAGLDFMKTKNYDVIIGPPCAAPLMHMGTLSTIYKKPVLGWGFVSDSEFSDMDRFPYLSSVFPSSLTLGTVTSALLQLYEWDRIALIYFKNELNYCNGVIEDVEASLFDENNPQMVKVVIKEEVDMKNTEGFVYTLQQIKTRARVIIFCTQSGGEKRFYMIQAAKQGMHTSEFVHVMLSMRSIGFGVQTAVGKKPLNTGLAPIWESFQVAPDGNEELAKSIAAKMLVIDLSSDVRDKEFLQYMTKNIVYAVREPPLNCAEPECLNANATGMGAYARHLFDVFYMYGMALTNLNSTDPKIYGNVDLLLSKFTTPFEGMTGQVQLNGELSRMPLFRVYALDKEYDQMSIMNISLINGTAKISLAYQNESSDVWHFWGNTRPLDTPICGFLGKSCPIPFFDQYRVLIFVFVIVAGLIILTVFICLTSMVRNRRAEQHRLNSEWQIPAIKLRNPEKKGRRLSVDSVNSTATKSSKGSAKHFETSEFNENYDIQIFDNDLVLTTAHKVQELSDSEKMRLVKLRKLDHENLNKFIGLSIDGSRYLAVWKMCTRGSIQDIMSRGNFSMDYFFMFCMIRDIAEGLHFLHKSFLHLHGNLRSATCLVNDAWQVKLAEFGLEFLQDEEERPTQKCLLWAAPEVLRGSLTVSQMDPSADVYSFAIVASEILTKKEAWDLHKRKEGYEEIIYNVKKGGPNPFRPNLQTDSDVNKSLVALVKDCWSENPVDRPNSENICKMIFDMTPRTKDNLMDHVFSLLEEYTQSLEVEVEERTKELVLEKKKSDILLGRMLPKQVAERLKAGQAVEPESFDLVTVFFSDIVKFTDLANKCSPFQVVNILNEVFSNFDAIIEKHDVYKVESIGDGFLCVSGLPNRNGVEHIRQIVEMALGFLEYCDKFRMPHLPRERVELRVGINSGNFFVNLNSRRTISASGPCVAGVVGLSMPRYCLFWDTVNTASRMESNGKASLIHMSEIAHTLLTDHFPYQYETNSRGEVIIKGKGVMETFWLLGRLGMSNRSTPPVAEVKNIYKKRSSFPDHENIRSVSPYAEFASDSEDEEMRRVMRREMMRVG</sequence>
<dbReference type="Gene3D" id="1.10.510.10">
    <property type="entry name" value="Transferase(Phosphotransferase) domain 1"/>
    <property type="match status" value="1"/>
</dbReference>
<dbReference type="EMBL" id="PDUG01000005">
    <property type="protein sequence ID" value="PIC23995.1"/>
    <property type="molecule type" value="Genomic_DNA"/>
</dbReference>
<comment type="caution">
    <text evidence="18">The sequence shown here is derived from an EMBL/GenBank/DDBJ whole genome shotgun (WGS) entry which is preliminary data.</text>
</comment>
<dbReference type="GO" id="GO:0004016">
    <property type="term" value="F:adenylate cyclase activity"/>
    <property type="evidence" value="ECO:0007669"/>
    <property type="project" value="TreeGrafter"/>
</dbReference>
<dbReference type="InterPro" id="IPR001828">
    <property type="entry name" value="ANF_lig-bd_rcpt"/>
</dbReference>
<dbReference type="InterPro" id="IPR001245">
    <property type="entry name" value="Ser-Thr/Tyr_kinase_cat_dom"/>
</dbReference>
<evidence type="ECO:0000256" key="8">
    <source>
        <dbReference type="ARBA" id="ARBA00023134"/>
    </source>
</evidence>
<keyword evidence="10" id="KW-0675">Receptor</keyword>
<keyword evidence="7 14" id="KW-1133">Transmembrane helix</keyword>
<dbReference type="OrthoDB" id="4062651at2759"/>
<evidence type="ECO:0000256" key="6">
    <source>
        <dbReference type="ARBA" id="ARBA00022741"/>
    </source>
</evidence>
<evidence type="ECO:0000256" key="11">
    <source>
        <dbReference type="ARBA" id="ARBA00023180"/>
    </source>
</evidence>
<comment type="subcellular location">
    <subcellularLocation>
        <location evidence="2">Membrane</location>
        <topology evidence="2">Single-pass type I membrane protein</topology>
    </subcellularLocation>
</comment>
<dbReference type="CDD" id="cd06352">
    <property type="entry name" value="PBP1_NPR_GC-like"/>
    <property type="match status" value="1"/>
</dbReference>
<evidence type="ECO:0000256" key="5">
    <source>
        <dbReference type="ARBA" id="ARBA00022729"/>
    </source>
</evidence>
<dbReference type="Pfam" id="PF01094">
    <property type="entry name" value="ANF_receptor"/>
    <property type="match status" value="1"/>
</dbReference>
<feature type="chain" id="PRO_5013962692" description="guanylate cyclase" evidence="15">
    <location>
        <begin position="22"/>
        <end position="1147"/>
    </location>
</feature>
<keyword evidence="11" id="KW-0325">Glycoprotein</keyword>
<evidence type="ECO:0000313" key="18">
    <source>
        <dbReference type="EMBL" id="PIC23995.1"/>
    </source>
</evidence>
<dbReference type="Pfam" id="PF07714">
    <property type="entry name" value="PK_Tyr_Ser-Thr"/>
    <property type="match status" value="1"/>
</dbReference>
<dbReference type="GO" id="GO:0005524">
    <property type="term" value="F:ATP binding"/>
    <property type="evidence" value="ECO:0007669"/>
    <property type="project" value="InterPro"/>
</dbReference>
<dbReference type="InterPro" id="IPR011009">
    <property type="entry name" value="Kinase-like_dom_sf"/>
</dbReference>
<evidence type="ECO:0000256" key="9">
    <source>
        <dbReference type="ARBA" id="ARBA00023136"/>
    </source>
</evidence>
<evidence type="ECO:0000259" key="16">
    <source>
        <dbReference type="PROSITE" id="PS50011"/>
    </source>
</evidence>
<dbReference type="InterPro" id="IPR001054">
    <property type="entry name" value="A/G_cyclase"/>
</dbReference>
<dbReference type="Gene3D" id="3.40.50.2300">
    <property type="match status" value="2"/>
</dbReference>
<keyword evidence="9 14" id="KW-0472">Membrane</keyword>
<evidence type="ECO:0000259" key="17">
    <source>
        <dbReference type="PROSITE" id="PS50125"/>
    </source>
</evidence>
<dbReference type="SMART" id="SM00044">
    <property type="entry name" value="CYCc"/>
    <property type="match status" value="1"/>
</dbReference>
<dbReference type="InterPro" id="IPR050401">
    <property type="entry name" value="Cyclic_nucleotide_synthase"/>
</dbReference>
<protein>
    <recommendedName>
        <fullName evidence="3">guanylate cyclase</fullName>
        <ecNumber evidence="3">4.6.1.2</ecNumber>
    </recommendedName>
</protein>
<dbReference type="GO" id="GO:0001653">
    <property type="term" value="F:peptide receptor activity"/>
    <property type="evidence" value="ECO:0007669"/>
    <property type="project" value="TreeGrafter"/>
</dbReference>
<dbReference type="InterPro" id="IPR000719">
    <property type="entry name" value="Prot_kinase_dom"/>
</dbReference>
<dbReference type="GO" id="GO:0006935">
    <property type="term" value="P:chemotaxis"/>
    <property type="evidence" value="ECO:0007669"/>
    <property type="project" value="UniProtKB-ARBA"/>
</dbReference>
<evidence type="ECO:0000256" key="14">
    <source>
        <dbReference type="SAM" id="Phobius"/>
    </source>
</evidence>
<dbReference type="Gene3D" id="6.10.250.780">
    <property type="match status" value="1"/>
</dbReference>
<evidence type="ECO:0000256" key="13">
    <source>
        <dbReference type="ARBA" id="ARBA00023293"/>
    </source>
</evidence>
<dbReference type="SUPFAM" id="SSF55073">
    <property type="entry name" value="Nucleotide cyclase"/>
    <property type="match status" value="1"/>
</dbReference>
<dbReference type="FunFam" id="3.30.70.1230:FF:000023">
    <property type="entry name" value="Guanylate cyclase"/>
    <property type="match status" value="1"/>
</dbReference>
<dbReference type="GO" id="GO:0035556">
    <property type="term" value="P:intracellular signal transduction"/>
    <property type="evidence" value="ECO:0007669"/>
    <property type="project" value="InterPro"/>
</dbReference>
<feature type="signal peptide" evidence="15">
    <location>
        <begin position="1"/>
        <end position="21"/>
    </location>
</feature>
<keyword evidence="5 15" id="KW-0732">Signal</keyword>
<dbReference type="GO" id="GO:0007635">
    <property type="term" value="P:chemosensory behavior"/>
    <property type="evidence" value="ECO:0007669"/>
    <property type="project" value="UniProtKB-ARBA"/>
</dbReference>
<gene>
    <name evidence="18" type="primary">Cnig_chr_V.g17495</name>
    <name evidence="18" type="ORF">B9Z55_017495</name>
</gene>
<keyword evidence="19" id="KW-1185">Reference proteome</keyword>
<proteinExistence type="predicted"/>
<keyword evidence="6" id="KW-0547">Nucleotide-binding</keyword>
<dbReference type="SUPFAM" id="SSF56112">
    <property type="entry name" value="Protein kinase-like (PK-like)"/>
    <property type="match status" value="1"/>
</dbReference>
<feature type="transmembrane region" description="Helical" evidence="14">
    <location>
        <begin position="489"/>
        <end position="513"/>
    </location>
</feature>
<dbReference type="GO" id="GO:0005886">
    <property type="term" value="C:plasma membrane"/>
    <property type="evidence" value="ECO:0007669"/>
    <property type="project" value="TreeGrafter"/>
</dbReference>
<dbReference type="SUPFAM" id="SSF53822">
    <property type="entry name" value="Periplasmic binding protein-like I"/>
    <property type="match status" value="1"/>
</dbReference>
<dbReference type="PROSITE" id="PS50125">
    <property type="entry name" value="GUANYLATE_CYCLASE_2"/>
    <property type="match status" value="1"/>
</dbReference>
<reference evidence="19" key="1">
    <citation type="submission" date="2017-10" db="EMBL/GenBank/DDBJ databases">
        <title>Rapid genome shrinkage in a self-fertile nematode reveals novel sperm competition proteins.</title>
        <authorList>
            <person name="Yin D."/>
            <person name="Schwarz E.M."/>
            <person name="Thomas C.G."/>
            <person name="Felde R.L."/>
            <person name="Korf I.F."/>
            <person name="Cutter A.D."/>
            <person name="Schartner C.M."/>
            <person name="Ralston E.J."/>
            <person name="Meyer B.J."/>
            <person name="Haag E.S."/>
        </authorList>
    </citation>
    <scope>NUCLEOTIDE SEQUENCE [LARGE SCALE GENOMIC DNA]</scope>
    <source>
        <strain evidence="19">JU1422</strain>
    </source>
</reference>
<dbReference type="GO" id="GO:1902074">
    <property type="term" value="P:response to salt"/>
    <property type="evidence" value="ECO:0007669"/>
    <property type="project" value="UniProtKB-ARBA"/>
</dbReference>
<dbReference type="GO" id="GO:0004672">
    <property type="term" value="F:protein kinase activity"/>
    <property type="evidence" value="ECO:0007669"/>
    <property type="project" value="InterPro"/>
</dbReference>
<comment type="catalytic activity">
    <reaction evidence="1">
        <text>GTP = 3',5'-cyclic GMP + diphosphate</text>
        <dbReference type="Rhea" id="RHEA:13665"/>
        <dbReference type="ChEBI" id="CHEBI:33019"/>
        <dbReference type="ChEBI" id="CHEBI:37565"/>
        <dbReference type="ChEBI" id="CHEBI:57746"/>
        <dbReference type="EC" id="4.6.1.2"/>
    </reaction>
</comment>
<dbReference type="CDD" id="cd07302">
    <property type="entry name" value="CHD"/>
    <property type="match status" value="1"/>
</dbReference>
<dbReference type="Pfam" id="PF00211">
    <property type="entry name" value="Guanylate_cyc"/>
    <property type="match status" value="1"/>
</dbReference>
<accession>A0A2G5T9B9</accession>
<dbReference type="Proteomes" id="UP000230233">
    <property type="component" value="Chromosome V"/>
</dbReference>
<dbReference type="InterPro" id="IPR028082">
    <property type="entry name" value="Peripla_BP_I"/>
</dbReference>
<dbReference type="EC" id="4.6.1.2" evidence="3"/>
<evidence type="ECO:0000256" key="12">
    <source>
        <dbReference type="ARBA" id="ARBA00023239"/>
    </source>
</evidence>
<evidence type="ECO:0000256" key="7">
    <source>
        <dbReference type="ARBA" id="ARBA00022989"/>
    </source>
</evidence>
<dbReference type="InterPro" id="IPR029787">
    <property type="entry name" value="Nucleotide_cyclase"/>
</dbReference>
<dbReference type="STRING" id="1611254.A0A2G5T9B9"/>
<evidence type="ECO:0000256" key="2">
    <source>
        <dbReference type="ARBA" id="ARBA00004479"/>
    </source>
</evidence>
<organism evidence="18 19">
    <name type="scientific">Caenorhabditis nigoni</name>
    <dbReference type="NCBI Taxonomy" id="1611254"/>
    <lineage>
        <taxon>Eukaryota</taxon>
        <taxon>Metazoa</taxon>
        <taxon>Ecdysozoa</taxon>
        <taxon>Nematoda</taxon>
        <taxon>Chromadorea</taxon>
        <taxon>Rhabditida</taxon>
        <taxon>Rhabditina</taxon>
        <taxon>Rhabditomorpha</taxon>
        <taxon>Rhabditoidea</taxon>
        <taxon>Rhabditidae</taxon>
        <taxon>Peloderinae</taxon>
        <taxon>Caenorhabditis</taxon>
    </lineage>
</organism>
<evidence type="ECO:0000256" key="15">
    <source>
        <dbReference type="SAM" id="SignalP"/>
    </source>
</evidence>
<dbReference type="PROSITE" id="PS50011">
    <property type="entry name" value="PROTEIN_KINASE_DOM"/>
    <property type="match status" value="1"/>
</dbReference>
<dbReference type="FunFam" id="3.40.50.2300:FF:000447">
    <property type="entry name" value="Receptor-type guanylate cyclase gcy-19"/>
    <property type="match status" value="1"/>
</dbReference>
<keyword evidence="13" id="KW-0141">cGMP biosynthesis</keyword>
<keyword evidence="8" id="KW-0342">GTP-binding</keyword>
<dbReference type="FunFam" id="1.10.510.10:FF:001114">
    <property type="entry name" value="Receptor-type guanylate cyclase gcy-4"/>
    <property type="match status" value="1"/>
</dbReference>
<evidence type="ECO:0000256" key="10">
    <source>
        <dbReference type="ARBA" id="ARBA00023170"/>
    </source>
</evidence>
<dbReference type="GO" id="GO:0004383">
    <property type="term" value="F:guanylate cyclase activity"/>
    <property type="evidence" value="ECO:0007669"/>
    <property type="project" value="UniProtKB-EC"/>
</dbReference>
<dbReference type="AlphaFoldDB" id="A0A2G5T9B9"/>
<dbReference type="GO" id="GO:0005525">
    <property type="term" value="F:GTP binding"/>
    <property type="evidence" value="ECO:0007669"/>
    <property type="project" value="UniProtKB-KW"/>
</dbReference>
<dbReference type="Gene3D" id="3.30.70.1230">
    <property type="entry name" value="Nucleotide cyclase"/>
    <property type="match status" value="1"/>
</dbReference>
<name>A0A2G5T9B9_9PELO</name>
<evidence type="ECO:0000256" key="3">
    <source>
        <dbReference type="ARBA" id="ARBA00012202"/>
    </source>
</evidence>
<keyword evidence="12" id="KW-0456">Lyase</keyword>
<dbReference type="PANTHER" id="PTHR11920:SF68">
    <property type="entry name" value="RECEPTOR-TYPE GUANYLATE CYCLASE GCY-4"/>
    <property type="match status" value="1"/>
</dbReference>
<dbReference type="GO" id="GO:0007168">
    <property type="term" value="P:receptor guanylyl cyclase signaling pathway"/>
    <property type="evidence" value="ECO:0007669"/>
    <property type="project" value="TreeGrafter"/>
</dbReference>
<evidence type="ECO:0000256" key="1">
    <source>
        <dbReference type="ARBA" id="ARBA00001436"/>
    </source>
</evidence>
<feature type="domain" description="Protein kinase" evidence="16">
    <location>
        <begin position="532"/>
        <end position="818"/>
    </location>
</feature>
<dbReference type="PANTHER" id="PTHR11920">
    <property type="entry name" value="GUANYLYL CYCLASE"/>
    <property type="match status" value="1"/>
</dbReference>